<reference evidence="8 10" key="2">
    <citation type="submission" date="2016-11" db="EMBL/GenBank/DDBJ databases">
        <title>Identification of Bacillus cereus isolated from egg-white.</title>
        <authorList>
            <person name="Soni A."/>
            <person name="Oey I."/>
            <person name="Silcock P."/>
            <person name="Bremer P."/>
        </authorList>
    </citation>
    <scope>NUCLEOTIDE SEQUENCE [LARGE SCALE GENOMIC DNA]</scope>
    <source>
        <strain evidence="8 10">NZAS03</strain>
    </source>
</reference>
<dbReference type="EMBL" id="LOMT01000017">
    <property type="protein sequence ID" value="KXY02429.1"/>
    <property type="molecule type" value="Genomic_DNA"/>
</dbReference>
<dbReference type="GO" id="GO:0015074">
    <property type="term" value="P:DNA integration"/>
    <property type="evidence" value="ECO:0007669"/>
    <property type="project" value="UniProtKB-KW"/>
</dbReference>
<dbReference type="InterPro" id="IPR050090">
    <property type="entry name" value="Tyrosine_recombinase_XerCD"/>
</dbReference>
<accession>A0A150B740</accession>
<evidence type="ECO:0000256" key="2">
    <source>
        <dbReference type="ARBA" id="ARBA00023125"/>
    </source>
</evidence>
<dbReference type="GO" id="GO:0003677">
    <property type="term" value="F:DNA binding"/>
    <property type="evidence" value="ECO:0007669"/>
    <property type="project" value="UniProtKB-UniRule"/>
</dbReference>
<evidence type="ECO:0000259" key="5">
    <source>
        <dbReference type="PROSITE" id="PS51898"/>
    </source>
</evidence>
<keyword evidence="3" id="KW-0233">DNA recombination</keyword>
<dbReference type="InterPro" id="IPR044068">
    <property type="entry name" value="CB"/>
</dbReference>
<dbReference type="PROSITE" id="PS51900">
    <property type="entry name" value="CB"/>
    <property type="match status" value="1"/>
</dbReference>
<evidence type="ECO:0000256" key="1">
    <source>
        <dbReference type="ARBA" id="ARBA00022908"/>
    </source>
</evidence>
<dbReference type="InterPro" id="IPR010998">
    <property type="entry name" value="Integrase_recombinase_N"/>
</dbReference>
<evidence type="ECO:0000259" key="6">
    <source>
        <dbReference type="PROSITE" id="PS51900"/>
    </source>
</evidence>
<dbReference type="EMBL" id="MPON01000022">
    <property type="protein sequence ID" value="OKA32369.1"/>
    <property type="molecule type" value="Genomic_DNA"/>
</dbReference>
<dbReference type="Gene3D" id="1.10.443.10">
    <property type="entry name" value="Intergrase catalytic core"/>
    <property type="match status" value="1"/>
</dbReference>
<evidence type="ECO:0000313" key="10">
    <source>
        <dbReference type="Proteomes" id="UP000186535"/>
    </source>
</evidence>
<dbReference type="Proteomes" id="UP000075591">
    <property type="component" value="Unassembled WGS sequence"/>
</dbReference>
<dbReference type="Pfam" id="PF13495">
    <property type="entry name" value="Phage_int_SAM_4"/>
    <property type="match status" value="1"/>
</dbReference>
<name>A0A150B740_BACCE</name>
<dbReference type="Pfam" id="PF00589">
    <property type="entry name" value="Phage_integrase"/>
    <property type="match status" value="1"/>
</dbReference>
<dbReference type="InterPro" id="IPR013762">
    <property type="entry name" value="Integrase-like_cat_sf"/>
</dbReference>
<evidence type="ECO:0000256" key="3">
    <source>
        <dbReference type="ARBA" id="ARBA00023172"/>
    </source>
</evidence>
<comment type="caution">
    <text evidence="7">The sequence shown here is derived from an EMBL/GenBank/DDBJ whole genome shotgun (WGS) entry which is preliminary data.</text>
</comment>
<evidence type="ECO:0000313" key="9">
    <source>
        <dbReference type="Proteomes" id="UP000075591"/>
    </source>
</evidence>
<evidence type="ECO:0000313" key="7">
    <source>
        <dbReference type="EMBL" id="KXY02429.1"/>
    </source>
</evidence>
<sequence>MSKSIRVVKRRREVVDFIGTAEALDTEAAIAIAAQAFRAEGFRKRTIDDYSKLFRYFMRELNIEKVEIITAAHVQMYINKLLNRELAPATVNIRISALKSVFKRLNEQGYIKSNPAVDFVKLRTDEAPIFTLNHNQIKRIFRVVDKTTYAGYRDYCAMLLMLHCGLRVNEVNQLEANDIDFDNLTIMLAGAKNKNRKTRAVPMTKKVAEELRMLIDESREYFEGVTNVFLTQEGKVIDNDLLRKRMYRYGTLAGLLKECRPSPHSLRHTFATNFLRNGGSVNALMRIMGHADITTTMRYVRLNDEAVKEQYEKVAAKNDYGI</sequence>
<dbReference type="InterPro" id="IPR011010">
    <property type="entry name" value="DNA_brk_join_enz"/>
</dbReference>
<dbReference type="InterPro" id="IPR002104">
    <property type="entry name" value="Integrase_catalytic"/>
</dbReference>
<dbReference type="PATRIC" id="fig|1396.432.peg.4595"/>
<dbReference type="PANTHER" id="PTHR30349">
    <property type="entry name" value="PHAGE INTEGRASE-RELATED"/>
    <property type="match status" value="1"/>
</dbReference>
<gene>
    <name evidence="7" type="ORF">AT274_28510</name>
    <name evidence="8" type="ORF">BJR07_28205</name>
</gene>
<keyword evidence="1" id="KW-0229">DNA integration</keyword>
<feature type="domain" description="Tyr recombinase" evidence="5">
    <location>
        <begin position="125"/>
        <end position="312"/>
    </location>
</feature>
<dbReference type="RefSeq" id="WP_000045534.1">
    <property type="nucleotide sequence ID" value="NZ_CAJNDP010000002.1"/>
</dbReference>
<proteinExistence type="predicted"/>
<dbReference type="Proteomes" id="UP000186535">
    <property type="component" value="Unassembled WGS sequence"/>
</dbReference>
<dbReference type="Gene3D" id="1.10.150.130">
    <property type="match status" value="1"/>
</dbReference>
<dbReference type="GO" id="GO:0006310">
    <property type="term" value="P:DNA recombination"/>
    <property type="evidence" value="ECO:0007669"/>
    <property type="project" value="UniProtKB-KW"/>
</dbReference>
<dbReference type="CDD" id="cd00397">
    <property type="entry name" value="DNA_BRE_C"/>
    <property type="match status" value="1"/>
</dbReference>
<evidence type="ECO:0000256" key="4">
    <source>
        <dbReference type="PROSITE-ProRule" id="PRU01248"/>
    </source>
</evidence>
<dbReference type="InterPro" id="IPR004107">
    <property type="entry name" value="Integrase_SAM-like_N"/>
</dbReference>
<dbReference type="SUPFAM" id="SSF56349">
    <property type="entry name" value="DNA breaking-rejoining enzymes"/>
    <property type="match status" value="1"/>
</dbReference>
<reference evidence="7 9" key="1">
    <citation type="submission" date="2015-12" db="EMBL/GenBank/DDBJ databases">
        <title>Bacillus cereus Group isolate.</title>
        <authorList>
            <person name="Kovac J."/>
        </authorList>
    </citation>
    <scope>NUCLEOTIDE SEQUENCE [LARGE SCALE GENOMIC DNA]</scope>
    <source>
        <strain evidence="7 9">FSL W8-0275</strain>
    </source>
</reference>
<protein>
    <submittedName>
        <fullName evidence="7">Integrase</fullName>
    </submittedName>
</protein>
<evidence type="ECO:0000313" key="8">
    <source>
        <dbReference type="EMBL" id="OKA32369.1"/>
    </source>
</evidence>
<keyword evidence="2 4" id="KW-0238">DNA-binding</keyword>
<organism evidence="7 9">
    <name type="scientific">Bacillus cereus</name>
    <dbReference type="NCBI Taxonomy" id="1396"/>
    <lineage>
        <taxon>Bacteria</taxon>
        <taxon>Bacillati</taxon>
        <taxon>Bacillota</taxon>
        <taxon>Bacilli</taxon>
        <taxon>Bacillales</taxon>
        <taxon>Bacillaceae</taxon>
        <taxon>Bacillus</taxon>
        <taxon>Bacillus cereus group</taxon>
    </lineage>
</organism>
<dbReference type="AlphaFoldDB" id="A0A150B740"/>
<dbReference type="PROSITE" id="PS51898">
    <property type="entry name" value="TYR_RECOMBINASE"/>
    <property type="match status" value="1"/>
</dbReference>
<feature type="domain" description="Core-binding (CB)" evidence="6">
    <location>
        <begin position="28"/>
        <end position="106"/>
    </location>
</feature>